<sequence>MDQIPCWQCISLILNSGECFVGDLEPIEYLAAYDQNDRLNYDWELSLVAGIHPTTVSFIVQIADSVVLFITLTGQI</sequence>
<evidence type="ECO:0000313" key="2">
    <source>
        <dbReference type="EMBL" id="CUN90081.1"/>
    </source>
</evidence>
<proteinExistence type="predicted"/>
<evidence type="ECO:0000313" key="4">
    <source>
        <dbReference type="Proteomes" id="UP000095453"/>
    </source>
</evidence>
<reference evidence="3 4" key="1">
    <citation type="submission" date="2015-09" db="EMBL/GenBank/DDBJ databases">
        <authorList>
            <consortium name="Pathogen Informatics"/>
        </authorList>
    </citation>
    <scope>NUCLEOTIDE SEQUENCE [LARGE SCALE GENOMIC DNA]</scope>
    <source>
        <strain evidence="2 3">2789STDY5608835</strain>
        <strain evidence="1 4">2789STDY5608887</strain>
    </source>
</reference>
<protein>
    <submittedName>
        <fullName evidence="2">Uncharacterized protein</fullName>
    </submittedName>
</protein>
<dbReference type="Proteomes" id="UP000095453">
    <property type="component" value="Unassembled WGS sequence"/>
</dbReference>
<evidence type="ECO:0000313" key="1">
    <source>
        <dbReference type="EMBL" id="CUN13410.1"/>
    </source>
</evidence>
<dbReference type="Proteomes" id="UP000095395">
    <property type="component" value="Unassembled WGS sequence"/>
</dbReference>
<dbReference type="AlphaFoldDB" id="A0A174AMV1"/>
<organism evidence="2 3">
    <name type="scientific">Roseburia inulinivorans</name>
    <dbReference type="NCBI Taxonomy" id="360807"/>
    <lineage>
        <taxon>Bacteria</taxon>
        <taxon>Bacillati</taxon>
        <taxon>Bacillota</taxon>
        <taxon>Clostridia</taxon>
        <taxon>Lachnospirales</taxon>
        <taxon>Lachnospiraceae</taxon>
        <taxon>Roseburia</taxon>
    </lineage>
</organism>
<name>A0A174AMV1_9FIRM</name>
<dbReference type="EMBL" id="CYYR01000009">
    <property type="protein sequence ID" value="CUN90081.1"/>
    <property type="molecule type" value="Genomic_DNA"/>
</dbReference>
<evidence type="ECO:0000313" key="3">
    <source>
        <dbReference type="Proteomes" id="UP000095395"/>
    </source>
</evidence>
<gene>
    <name evidence="2" type="ORF">ERS852392_01649</name>
    <name evidence="1" type="ORF">ERS852444_02037</name>
</gene>
<dbReference type="EMBL" id="CYXX01000014">
    <property type="protein sequence ID" value="CUN13410.1"/>
    <property type="molecule type" value="Genomic_DNA"/>
</dbReference>
<accession>A0A174AMV1</accession>